<evidence type="ECO:0000256" key="1">
    <source>
        <dbReference type="SAM" id="MobiDB-lite"/>
    </source>
</evidence>
<proteinExistence type="predicted"/>
<keyword evidence="2" id="KW-0378">Hydrolase</keyword>
<feature type="region of interest" description="Disordered" evidence="1">
    <location>
        <begin position="89"/>
        <end position="109"/>
    </location>
</feature>
<keyword evidence="2" id="KW-0645">Protease</keyword>
<name>S5UBN8_9BACT</name>
<reference evidence="2" key="1">
    <citation type="journal article" date="2013" name="Proc. Natl. Acad. Sci. U.S.A.">
        <title>Mapping gene clusters within arrayed metagenomic libraries to expand the structural diversity of biomedically relevant natural products.</title>
        <authorList>
            <person name="Owen J.G."/>
            <person name="Reddy B.V."/>
            <person name="Ternei M.A."/>
            <person name="Charlop-Powers Z."/>
            <person name="Calle P.Y."/>
            <person name="Kim J.H."/>
            <person name="Brady S.F."/>
        </authorList>
    </citation>
    <scope>NUCLEOTIDE SEQUENCE</scope>
</reference>
<evidence type="ECO:0000313" key="2">
    <source>
        <dbReference type="EMBL" id="AGS49799.1"/>
    </source>
</evidence>
<dbReference type="GO" id="GO:0008233">
    <property type="term" value="F:peptidase activity"/>
    <property type="evidence" value="ECO:0007669"/>
    <property type="project" value="UniProtKB-KW"/>
</dbReference>
<organism evidence="2">
    <name type="scientific">uncultured bacterium esnapd15</name>
    <dbReference type="NCBI Taxonomy" id="1366595"/>
    <lineage>
        <taxon>Bacteria</taxon>
        <taxon>environmental samples</taxon>
    </lineage>
</organism>
<dbReference type="EMBL" id="KF264554">
    <property type="protein sequence ID" value="AGS49799.1"/>
    <property type="molecule type" value="Genomic_DNA"/>
</dbReference>
<sequence length="128" mass="13306">MLSMAGATGATVTTPFSAEARRATLTSDRGLVPADGDPRDLFSYLPLTSSAATRHPAGRRANLDVPGRVFNDATYTRVGIPSNGYLVAGGDGADRAVPGPGRSGRGRRNNITAPFWADLDGTACWPTS</sequence>
<dbReference type="GO" id="GO:0006508">
    <property type="term" value="P:proteolysis"/>
    <property type="evidence" value="ECO:0007669"/>
    <property type="project" value="UniProtKB-KW"/>
</dbReference>
<dbReference type="AlphaFoldDB" id="S5UBN8"/>
<accession>S5UBN8</accession>
<protein>
    <submittedName>
        <fullName evidence="2">Serine protease</fullName>
    </submittedName>
</protein>